<keyword evidence="4" id="KW-0808">Transferase</keyword>
<dbReference type="PANTHER" id="PTHR11214">
    <property type="entry name" value="BETA-1,3-N-ACETYLGLUCOSAMINYLTRANSFERASE"/>
    <property type="match status" value="1"/>
</dbReference>
<comment type="subcellular location">
    <subcellularLocation>
        <location evidence="1 10">Golgi apparatus membrane</location>
        <topology evidence="1 10">Single-pass type II membrane protein</topology>
    </subcellularLocation>
</comment>
<dbReference type="EC" id="2.4.1.-" evidence="10"/>
<evidence type="ECO:0000256" key="7">
    <source>
        <dbReference type="ARBA" id="ARBA00022989"/>
    </source>
</evidence>
<reference evidence="13" key="1">
    <citation type="submission" date="2017-02" db="UniProtKB">
        <authorList>
            <consortium name="WormBaseParasite"/>
        </authorList>
    </citation>
    <scope>IDENTIFICATION</scope>
</reference>
<dbReference type="Gene3D" id="3.90.550.50">
    <property type="match status" value="1"/>
</dbReference>
<dbReference type="WBParaSite" id="ASIM_0001660901-mRNA-1">
    <property type="protein sequence ID" value="ASIM_0001660901-mRNA-1"/>
    <property type="gene ID" value="ASIM_0001660901"/>
</dbReference>
<gene>
    <name evidence="11" type="ORF">ASIM_LOCUS16016</name>
</gene>
<organism evidence="13">
    <name type="scientific">Anisakis simplex</name>
    <name type="common">Herring worm</name>
    <dbReference type="NCBI Taxonomy" id="6269"/>
    <lineage>
        <taxon>Eukaryota</taxon>
        <taxon>Metazoa</taxon>
        <taxon>Ecdysozoa</taxon>
        <taxon>Nematoda</taxon>
        <taxon>Chromadorea</taxon>
        <taxon>Rhabditida</taxon>
        <taxon>Spirurina</taxon>
        <taxon>Ascaridomorpha</taxon>
        <taxon>Ascaridoidea</taxon>
        <taxon>Anisakidae</taxon>
        <taxon>Anisakis</taxon>
        <taxon>Anisakis simplex complex</taxon>
    </lineage>
</organism>
<evidence type="ECO:0000256" key="2">
    <source>
        <dbReference type="ARBA" id="ARBA00008661"/>
    </source>
</evidence>
<reference evidence="11 12" key="2">
    <citation type="submission" date="2018-11" db="EMBL/GenBank/DDBJ databases">
        <authorList>
            <consortium name="Pathogen Informatics"/>
        </authorList>
    </citation>
    <scope>NUCLEOTIDE SEQUENCE [LARGE SCALE GENOMIC DNA]</scope>
</reference>
<dbReference type="GO" id="GO:0016758">
    <property type="term" value="F:hexosyltransferase activity"/>
    <property type="evidence" value="ECO:0007669"/>
    <property type="project" value="InterPro"/>
</dbReference>
<dbReference type="PANTHER" id="PTHR11214:SF364">
    <property type="entry name" value="HEXOSYLTRANSFERASE"/>
    <property type="match status" value="1"/>
</dbReference>
<evidence type="ECO:0000313" key="11">
    <source>
        <dbReference type="EMBL" id="VDK56658.1"/>
    </source>
</evidence>
<name>A0A0M3K6L8_ANISI</name>
<evidence type="ECO:0000313" key="12">
    <source>
        <dbReference type="Proteomes" id="UP000267096"/>
    </source>
</evidence>
<protein>
    <recommendedName>
        <fullName evidence="10">Hexosyltransferase</fullName>
        <ecNumber evidence="10">2.4.1.-</ecNumber>
    </recommendedName>
</protein>
<keyword evidence="7" id="KW-1133">Transmembrane helix</keyword>
<sequence>MLDIDVIGTVHENLRKGRIDREQKRIAKVVNSVQTDPYRYKWTLNQGNFCNAYYSDLKYLIVVHSATGHFDRRRMLRRIYGLHFYETHRCAILFVLGQPTEKSVQKRIHKEAYQYKDIIQQDFVDSYRNLTWKALAWLRFVDERCKRVKFIIKIDDDVIFNIFTVIDFLKSIESTQKDEVEPRIICRVIRNRKIGRKRGNKWCSIGYSLLCSS</sequence>
<evidence type="ECO:0000256" key="4">
    <source>
        <dbReference type="ARBA" id="ARBA00022679"/>
    </source>
</evidence>
<comment type="similarity">
    <text evidence="2 10">Belongs to the glycosyltransferase 31 family.</text>
</comment>
<dbReference type="AlphaFoldDB" id="A0A0M3K6L8"/>
<dbReference type="GO" id="GO:0000139">
    <property type="term" value="C:Golgi membrane"/>
    <property type="evidence" value="ECO:0007669"/>
    <property type="project" value="UniProtKB-SubCell"/>
</dbReference>
<evidence type="ECO:0000256" key="9">
    <source>
        <dbReference type="ARBA" id="ARBA00023136"/>
    </source>
</evidence>
<keyword evidence="9" id="KW-0472">Membrane</keyword>
<keyword evidence="5" id="KW-0812">Transmembrane</keyword>
<evidence type="ECO:0000256" key="6">
    <source>
        <dbReference type="ARBA" id="ARBA00022968"/>
    </source>
</evidence>
<keyword evidence="6" id="KW-0735">Signal-anchor</keyword>
<dbReference type="EMBL" id="UYRR01032738">
    <property type="protein sequence ID" value="VDK56658.1"/>
    <property type="molecule type" value="Genomic_DNA"/>
</dbReference>
<keyword evidence="8 10" id="KW-0333">Golgi apparatus</keyword>
<evidence type="ECO:0000256" key="1">
    <source>
        <dbReference type="ARBA" id="ARBA00004323"/>
    </source>
</evidence>
<evidence type="ECO:0000256" key="3">
    <source>
        <dbReference type="ARBA" id="ARBA00022676"/>
    </source>
</evidence>
<keyword evidence="12" id="KW-1185">Reference proteome</keyword>
<dbReference type="InterPro" id="IPR002659">
    <property type="entry name" value="Glyco_trans_31"/>
</dbReference>
<dbReference type="Proteomes" id="UP000267096">
    <property type="component" value="Unassembled WGS sequence"/>
</dbReference>
<dbReference type="GO" id="GO:0006493">
    <property type="term" value="P:protein O-linked glycosylation"/>
    <property type="evidence" value="ECO:0007669"/>
    <property type="project" value="TreeGrafter"/>
</dbReference>
<evidence type="ECO:0000256" key="10">
    <source>
        <dbReference type="RuleBase" id="RU363063"/>
    </source>
</evidence>
<dbReference type="Pfam" id="PF01762">
    <property type="entry name" value="Galactosyl_T"/>
    <property type="match status" value="1"/>
</dbReference>
<dbReference type="OrthoDB" id="6355886at2759"/>
<proteinExistence type="inferred from homology"/>
<evidence type="ECO:0000256" key="8">
    <source>
        <dbReference type="ARBA" id="ARBA00023034"/>
    </source>
</evidence>
<accession>A0A0M3K6L8</accession>
<evidence type="ECO:0000256" key="5">
    <source>
        <dbReference type="ARBA" id="ARBA00022692"/>
    </source>
</evidence>
<keyword evidence="3 10" id="KW-0328">Glycosyltransferase</keyword>
<evidence type="ECO:0000313" key="13">
    <source>
        <dbReference type="WBParaSite" id="ASIM_0001660901-mRNA-1"/>
    </source>
</evidence>